<dbReference type="KEGG" id="dfl:DFE_2986"/>
<reference evidence="3 4" key="1">
    <citation type="journal article" date="2018" name="Sci. Adv.">
        <title>Multi-heme cytochromes provide a pathway for survival in energy-limited environments.</title>
        <authorList>
            <person name="Deng X."/>
            <person name="Dohmae N."/>
            <person name="Nealson K.H."/>
            <person name="Hashimoto K."/>
            <person name="Okamoto A."/>
        </authorList>
    </citation>
    <scope>NUCLEOTIDE SEQUENCE [LARGE SCALE GENOMIC DNA]</scope>
    <source>
        <strain evidence="3 4">IS5</strain>
    </source>
</reference>
<dbReference type="Pfam" id="PF00497">
    <property type="entry name" value="SBP_bac_3"/>
    <property type="match status" value="1"/>
</dbReference>
<dbReference type="InterPro" id="IPR001638">
    <property type="entry name" value="Solute-binding_3/MltF_N"/>
</dbReference>
<accession>A0A2Z6B2J2</accession>
<protein>
    <recommendedName>
        <fullName evidence="2">Solute-binding protein family 3/N-terminal domain-containing protein</fullName>
    </recommendedName>
</protein>
<dbReference type="PANTHER" id="PTHR38834">
    <property type="entry name" value="PERIPLASMIC SUBSTRATE BINDING PROTEIN FAMILY 3"/>
    <property type="match status" value="1"/>
</dbReference>
<keyword evidence="4" id="KW-1185">Reference proteome</keyword>
<dbReference type="PANTHER" id="PTHR38834:SF3">
    <property type="entry name" value="SOLUTE-BINDING PROTEIN FAMILY 3_N-TERMINAL DOMAIN-CONTAINING PROTEIN"/>
    <property type="match status" value="1"/>
</dbReference>
<dbReference type="SMART" id="SM00062">
    <property type="entry name" value="PBPb"/>
    <property type="match status" value="1"/>
</dbReference>
<evidence type="ECO:0000256" key="1">
    <source>
        <dbReference type="SAM" id="SignalP"/>
    </source>
</evidence>
<dbReference type="SUPFAM" id="SSF53850">
    <property type="entry name" value="Periplasmic binding protein-like II"/>
    <property type="match status" value="1"/>
</dbReference>
<keyword evidence="1" id="KW-0732">Signal</keyword>
<dbReference type="Gene3D" id="3.40.190.10">
    <property type="entry name" value="Periplasmic binding protein-like II"/>
    <property type="match status" value="2"/>
</dbReference>
<evidence type="ECO:0000313" key="3">
    <source>
        <dbReference type="EMBL" id="BBD09712.1"/>
    </source>
</evidence>
<dbReference type="AlphaFoldDB" id="A0A2Z6B2J2"/>
<sequence>MIKRLACIYLFSFVILMSMAAGAQDLHVVTEDYAPYNYSENGEIVGFSTEVLRAILKRAEVGYQIEMLPWARAYRIAQGAKGVLIYSMARTPERENQFHWVGPLAPRSVHLFRLATRRDIAPKTDAELTGYRMGVVRADATEALALGWGFVPDKNLMVAKDIAQLLRLLDAGRIDVVPANPLMFQHDLKRDGRNAADYPSCYSVNFDDGYYLGISRGSNPRLIERIRKAFDALSKEGVLDQIRSRYEGLMFK</sequence>
<dbReference type="Proteomes" id="UP000269883">
    <property type="component" value="Chromosome"/>
</dbReference>
<name>A0A2Z6B2J2_9BACT</name>
<dbReference type="OrthoDB" id="5339217at2"/>
<dbReference type="RefSeq" id="WP_126380736.1">
    <property type="nucleotide sequence ID" value="NZ_AP017378.1"/>
</dbReference>
<gene>
    <name evidence="3" type="ORF">DFE_2986</name>
</gene>
<organism evidence="3 4">
    <name type="scientific">Desulfovibrio ferrophilus</name>
    <dbReference type="NCBI Taxonomy" id="241368"/>
    <lineage>
        <taxon>Bacteria</taxon>
        <taxon>Pseudomonadati</taxon>
        <taxon>Thermodesulfobacteriota</taxon>
        <taxon>Desulfovibrionia</taxon>
        <taxon>Desulfovibrionales</taxon>
        <taxon>Desulfovibrionaceae</taxon>
        <taxon>Desulfovibrio</taxon>
    </lineage>
</organism>
<evidence type="ECO:0000259" key="2">
    <source>
        <dbReference type="SMART" id="SM00062"/>
    </source>
</evidence>
<feature type="chain" id="PRO_5016314048" description="Solute-binding protein family 3/N-terminal domain-containing protein" evidence="1">
    <location>
        <begin position="24"/>
        <end position="252"/>
    </location>
</feature>
<feature type="signal peptide" evidence="1">
    <location>
        <begin position="1"/>
        <end position="23"/>
    </location>
</feature>
<feature type="domain" description="Solute-binding protein family 3/N-terminal" evidence="2">
    <location>
        <begin position="25"/>
        <end position="250"/>
    </location>
</feature>
<dbReference type="EMBL" id="AP017378">
    <property type="protein sequence ID" value="BBD09712.1"/>
    <property type="molecule type" value="Genomic_DNA"/>
</dbReference>
<evidence type="ECO:0000313" key="4">
    <source>
        <dbReference type="Proteomes" id="UP000269883"/>
    </source>
</evidence>
<proteinExistence type="predicted"/>